<protein>
    <submittedName>
        <fullName evidence="1">Uncharacterized protein</fullName>
    </submittedName>
</protein>
<dbReference type="AlphaFoldDB" id="A0A5C3E5I8"/>
<evidence type="ECO:0000313" key="1">
    <source>
        <dbReference type="EMBL" id="SPO25688.1"/>
    </source>
</evidence>
<reference evidence="1 2" key="1">
    <citation type="submission" date="2018-03" db="EMBL/GenBank/DDBJ databases">
        <authorList>
            <person name="Guldener U."/>
        </authorList>
    </citation>
    <scope>NUCLEOTIDE SEQUENCE [LARGE SCALE GENOMIC DNA]</scope>
    <source>
        <strain evidence="1 2">NBRC100155</strain>
    </source>
</reference>
<sequence length="123" mass="14517">MLGMECGRTWSCFVRRHWMPRLDELDSRRESKAMVLNDETSDFVIRGRETKRGLGWTTSSSAEGAAIERIERTKFEFYETLRHQFKKHADLRRRPRSKVVHTTRLIPIRSSGIHYVGLSHSKR</sequence>
<organism evidence="1 2">
    <name type="scientific">Ustilago trichophora</name>
    <dbReference type="NCBI Taxonomy" id="86804"/>
    <lineage>
        <taxon>Eukaryota</taxon>
        <taxon>Fungi</taxon>
        <taxon>Dikarya</taxon>
        <taxon>Basidiomycota</taxon>
        <taxon>Ustilaginomycotina</taxon>
        <taxon>Ustilaginomycetes</taxon>
        <taxon>Ustilaginales</taxon>
        <taxon>Ustilaginaceae</taxon>
        <taxon>Ustilago</taxon>
    </lineage>
</organism>
<evidence type="ECO:0000313" key="2">
    <source>
        <dbReference type="Proteomes" id="UP000324022"/>
    </source>
</evidence>
<keyword evidence="2" id="KW-1185">Reference proteome</keyword>
<dbReference type="EMBL" id="OOIN01000012">
    <property type="protein sequence ID" value="SPO25688.1"/>
    <property type="molecule type" value="Genomic_DNA"/>
</dbReference>
<gene>
    <name evidence="1" type="ORF">UTRI_03053</name>
</gene>
<dbReference type="Proteomes" id="UP000324022">
    <property type="component" value="Unassembled WGS sequence"/>
</dbReference>
<proteinExistence type="predicted"/>
<name>A0A5C3E5I8_9BASI</name>
<accession>A0A5C3E5I8</accession>